<accession>G3PEM6</accession>
<dbReference type="Bgee" id="ENSGACG00000012133">
    <property type="expression patterns" value="Expressed in intestinal epithelial cell and 13 other cell types or tissues"/>
</dbReference>
<dbReference type="Ensembl" id="ENSGACT00000016081.1">
    <property type="protein sequence ID" value="ENSGACP00000016050.1"/>
    <property type="gene ID" value="ENSGACG00000012133.1"/>
</dbReference>
<feature type="transmembrane region" description="Helical" evidence="1">
    <location>
        <begin position="156"/>
        <end position="175"/>
    </location>
</feature>
<reference evidence="2" key="2">
    <citation type="submission" date="2024-04" db="UniProtKB">
        <authorList>
            <consortium name="Ensembl"/>
        </authorList>
    </citation>
    <scope>IDENTIFICATION</scope>
</reference>
<dbReference type="AlphaFoldDB" id="G3PEM6"/>
<dbReference type="PANTHER" id="PTHR34488:SF1">
    <property type="entry name" value="SI:CH211-245H14.1-RELATED"/>
    <property type="match status" value="1"/>
</dbReference>
<organism evidence="2">
    <name type="scientific">Gasterosteus aculeatus</name>
    <name type="common">Three-spined stickleback</name>
    <dbReference type="NCBI Taxonomy" id="69293"/>
    <lineage>
        <taxon>Eukaryota</taxon>
        <taxon>Metazoa</taxon>
        <taxon>Chordata</taxon>
        <taxon>Craniata</taxon>
        <taxon>Vertebrata</taxon>
        <taxon>Euteleostomi</taxon>
        <taxon>Actinopterygii</taxon>
        <taxon>Neopterygii</taxon>
        <taxon>Teleostei</taxon>
        <taxon>Neoteleostei</taxon>
        <taxon>Acanthomorphata</taxon>
        <taxon>Eupercaria</taxon>
        <taxon>Perciformes</taxon>
        <taxon>Cottioidei</taxon>
        <taxon>Gasterosteales</taxon>
        <taxon>Gasterosteidae</taxon>
        <taxon>Gasterosteus</taxon>
    </lineage>
</organism>
<evidence type="ECO:0000313" key="2">
    <source>
        <dbReference type="Ensembl" id="ENSGACP00000016050.1"/>
    </source>
</evidence>
<protein>
    <submittedName>
        <fullName evidence="2">Uncharacterized protein</fullName>
    </submittedName>
</protein>
<reference evidence="2" key="1">
    <citation type="submission" date="2006-01" db="EMBL/GenBank/DDBJ databases">
        <authorList>
            <person name="Lindblad-Toh K."/>
            <person name="Mauceli E."/>
            <person name="Grabherr M."/>
            <person name="Chang J.L."/>
            <person name="Lander E.S."/>
        </authorList>
    </citation>
    <scope>NUCLEOTIDE SEQUENCE [LARGE SCALE GENOMIC DNA]</scope>
</reference>
<dbReference type="OMA" id="ECSEENC"/>
<sequence length="180" mass="19769">MKTDGRSSLPSVFGKNFFVHLAGKTNGAHGDVVNYLKRIGKVQVESYAESDFLMVFCPVVSQVATDIEAALSDNSVLTDGKPAVLVVMHHTFDPHHVVAESRRQVNDARVWLTVDCLFYQNNLLPCPLNDIMQKQVVDFLGSSSGSLVPFWPKNKFNVVAGAVCLVGVLLVKLITQLLKK</sequence>
<keyword evidence="1" id="KW-0472">Membrane</keyword>
<keyword evidence="1" id="KW-1133">Transmembrane helix</keyword>
<evidence type="ECO:0000256" key="1">
    <source>
        <dbReference type="SAM" id="Phobius"/>
    </source>
</evidence>
<name>G3PEM6_GASAC</name>
<keyword evidence="1" id="KW-0812">Transmembrane</keyword>
<dbReference type="PANTHER" id="PTHR34488">
    <property type="entry name" value="SI:CH211-245H14.1-RELATED"/>
    <property type="match status" value="1"/>
</dbReference>
<dbReference type="eggNOG" id="ENOG502SUM2">
    <property type="taxonomic scope" value="Eukaryota"/>
</dbReference>
<dbReference type="InParanoid" id="G3PEM6"/>
<proteinExistence type="predicted"/>